<evidence type="ECO:0000256" key="1">
    <source>
        <dbReference type="ARBA" id="ARBA00002841"/>
    </source>
</evidence>
<comment type="function">
    <text evidence="1 7">Part of the ABC transporter complex PstSACB involved in phosphate import.</text>
</comment>
<dbReference type="GO" id="GO:0042301">
    <property type="term" value="F:phosphate ion binding"/>
    <property type="evidence" value="ECO:0007669"/>
    <property type="project" value="InterPro"/>
</dbReference>
<evidence type="ECO:0000313" key="10">
    <source>
        <dbReference type="EMBL" id="PKZ68677.1"/>
    </source>
</evidence>
<dbReference type="AlphaFoldDB" id="A0A2I1RHR9"/>
<feature type="signal peptide" evidence="8">
    <location>
        <begin position="1"/>
        <end position="21"/>
    </location>
</feature>
<dbReference type="Gene3D" id="3.40.190.10">
    <property type="entry name" value="Periplasmic binding protein-like II"/>
    <property type="match status" value="2"/>
</dbReference>
<dbReference type="Proteomes" id="UP000234914">
    <property type="component" value="Unassembled WGS sequence"/>
</dbReference>
<dbReference type="EMBL" id="PKJS01000008">
    <property type="protein sequence ID" value="PKZ68677.1"/>
    <property type="molecule type" value="Genomic_DNA"/>
</dbReference>
<dbReference type="GO" id="GO:0035435">
    <property type="term" value="P:phosphate ion transmembrane transport"/>
    <property type="evidence" value="ECO:0007669"/>
    <property type="project" value="InterPro"/>
</dbReference>
<dbReference type="NCBIfam" id="NF008171">
    <property type="entry name" value="PRK10918.1"/>
    <property type="match status" value="1"/>
</dbReference>
<dbReference type="SUPFAM" id="SSF53850">
    <property type="entry name" value="Periplasmic binding protein-like II"/>
    <property type="match status" value="1"/>
</dbReference>
<evidence type="ECO:0000256" key="2">
    <source>
        <dbReference type="ARBA" id="ARBA00008725"/>
    </source>
</evidence>
<dbReference type="InterPro" id="IPR024370">
    <property type="entry name" value="PBP_domain"/>
</dbReference>
<evidence type="ECO:0000256" key="6">
    <source>
        <dbReference type="ARBA" id="ARBA00022592"/>
    </source>
</evidence>
<evidence type="ECO:0000256" key="5">
    <source>
        <dbReference type="ARBA" id="ARBA00022448"/>
    </source>
</evidence>
<dbReference type="PANTHER" id="PTHR42996:SF1">
    <property type="entry name" value="PHOSPHATE-BINDING PROTEIN PSTS"/>
    <property type="match status" value="1"/>
</dbReference>
<gene>
    <name evidence="10" type="ORF">CYJ96_07340</name>
</gene>
<dbReference type="PIRSF" id="PIRSF002756">
    <property type="entry name" value="PstS"/>
    <property type="match status" value="1"/>
</dbReference>
<evidence type="ECO:0000256" key="7">
    <source>
        <dbReference type="PIRNR" id="PIRNR002756"/>
    </source>
</evidence>
<evidence type="ECO:0000256" key="4">
    <source>
        <dbReference type="ARBA" id="ARBA00021889"/>
    </source>
</evidence>
<evidence type="ECO:0000313" key="11">
    <source>
        <dbReference type="Proteomes" id="UP000234914"/>
    </source>
</evidence>
<reference evidence="10 11" key="1">
    <citation type="submission" date="2017-12" db="EMBL/GenBank/DDBJ databases">
        <title>Phylogenetic diversity of female urinary microbiome.</title>
        <authorList>
            <person name="Thomas-White K."/>
            <person name="Wolfe A.J."/>
        </authorList>
    </citation>
    <scope>NUCLEOTIDE SEQUENCE [LARGE SCALE GENOMIC DNA]</scope>
    <source>
        <strain evidence="10 11">UMB0416</strain>
    </source>
</reference>
<organism evidence="10 11">
    <name type="scientific">Faucicola osloensis</name>
    <name type="common">Moraxella osloensis</name>
    <dbReference type="NCBI Taxonomy" id="34062"/>
    <lineage>
        <taxon>Bacteria</taxon>
        <taxon>Pseudomonadati</taxon>
        <taxon>Pseudomonadota</taxon>
        <taxon>Gammaproteobacteria</taxon>
        <taxon>Moraxellales</taxon>
        <taxon>Moraxellaceae</taxon>
        <taxon>Faucicola</taxon>
    </lineage>
</organism>
<comment type="caution">
    <text evidence="10">The sequence shown here is derived from an EMBL/GenBank/DDBJ whole genome shotgun (WGS) entry which is preliminary data.</text>
</comment>
<feature type="domain" description="PBP" evidence="9">
    <location>
        <begin position="17"/>
        <end position="302"/>
    </location>
</feature>
<name>A0A2I1RHR9_FAUOS</name>
<keyword evidence="8" id="KW-0732">Signal</keyword>
<evidence type="ECO:0000259" key="9">
    <source>
        <dbReference type="Pfam" id="PF12849"/>
    </source>
</evidence>
<evidence type="ECO:0000256" key="3">
    <source>
        <dbReference type="ARBA" id="ARBA00011529"/>
    </source>
</evidence>
<dbReference type="GO" id="GO:0043190">
    <property type="term" value="C:ATP-binding cassette (ABC) transporter complex"/>
    <property type="evidence" value="ECO:0007669"/>
    <property type="project" value="InterPro"/>
</dbReference>
<keyword evidence="6 7" id="KW-0592">Phosphate transport</keyword>
<comment type="subunit">
    <text evidence="3 7">The complex is composed of two ATP-binding proteins (PstB), two transmembrane proteins (PstC and PstA) and a solute-binding protein (PstS).</text>
</comment>
<accession>A0A2I1RHR9</accession>
<dbReference type="CDD" id="cd13565">
    <property type="entry name" value="PBP2_PstS"/>
    <property type="match status" value="1"/>
</dbReference>
<feature type="chain" id="PRO_5014141905" description="Phosphate-binding protein PstS" evidence="8">
    <location>
        <begin position="22"/>
        <end position="334"/>
    </location>
</feature>
<dbReference type="InterPro" id="IPR050962">
    <property type="entry name" value="Phosphate-bind_PstS"/>
</dbReference>
<keyword evidence="5 7" id="KW-0813">Transport</keyword>
<dbReference type="Pfam" id="PF12849">
    <property type="entry name" value="PBP_like_2"/>
    <property type="match status" value="1"/>
</dbReference>
<protein>
    <recommendedName>
        <fullName evidence="4 7">Phosphate-binding protein PstS</fullName>
    </recommendedName>
</protein>
<proteinExistence type="inferred from homology"/>
<comment type="similarity">
    <text evidence="2 7">Belongs to the PstS family.</text>
</comment>
<dbReference type="RefSeq" id="WP_101964501.1">
    <property type="nucleotide sequence ID" value="NZ_PKJS01000008.1"/>
</dbReference>
<dbReference type="PANTHER" id="PTHR42996">
    <property type="entry name" value="PHOSPHATE-BINDING PROTEIN PSTS"/>
    <property type="match status" value="1"/>
</dbReference>
<dbReference type="NCBIfam" id="TIGR00975">
    <property type="entry name" value="3a0107s03"/>
    <property type="match status" value="1"/>
</dbReference>
<sequence>MKLSHLIVSVALAAVGTQANAVNITGAGATFPQPVYSKWAGAYQKATGNQVNYQGIGSSGGIKQIQAKTVDFGATDAPMSPAELNASGLIQFPTVIGGVVPVVNIAGVKPGQLKLSGPVLADIYMGKITTWNDARIQALNPGVALPSAKITTVNRSDGSGTTHVFTTYLSQVSSDWKSKVGADKTVKWPNAAASVGGKGNEGVSSNVQRVANSIGYVEYAYAKQNRLAYTQLQNRAGKFVLPDDTTFAAASNIDWAKYPGFAVTITNMPAANAWPISAATFILVPRAGGAKAKEVLKFFDWSFNNGDAMATSLDYVPLPAATKAAVRKEWTKVK</sequence>
<evidence type="ECO:0000256" key="8">
    <source>
        <dbReference type="SAM" id="SignalP"/>
    </source>
</evidence>
<dbReference type="InterPro" id="IPR005673">
    <property type="entry name" value="ABC_phos-bd_PstS"/>
</dbReference>